<dbReference type="RefSeq" id="WP_249249425.1">
    <property type="nucleotide sequence ID" value="NZ_JAKIKT010000005.1"/>
</dbReference>
<feature type="domain" description="Lipid/polyisoprenoid-binding YceI-like" evidence="2">
    <location>
        <begin position="20"/>
        <end position="189"/>
    </location>
</feature>
<dbReference type="InterPro" id="IPR036761">
    <property type="entry name" value="TTHA0802/YceI-like_sf"/>
</dbReference>
<gene>
    <name evidence="3" type="ORF">L2725_13400</name>
</gene>
<dbReference type="InterPro" id="IPR007372">
    <property type="entry name" value="Lipid/polyisoprenoid-bd_YceI"/>
</dbReference>
<organism evidence="3 4">
    <name type="scientific">Shewanella corallii</name>
    <dbReference type="NCBI Taxonomy" id="560080"/>
    <lineage>
        <taxon>Bacteria</taxon>
        <taxon>Pseudomonadati</taxon>
        <taxon>Pseudomonadota</taxon>
        <taxon>Gammaproteobacteria</taxon>
        <taxon>Alteromonadales</taxon>
        <taxon>Shewanellaceae</taxon>
        <taxon>Shewanella</taxon>
    </lineage>
</organism>
<evidence type="ECO:0000256" key="1">
    <source>
        <dbReference type="SAM" id="SignalP"/>
    </source>
</evidence>
<feature type="signal peptide" evidence="1">
    <location>
        <begin position="1"/>
        <end position="18"/>
    </location>
</feature>
<keyword evidence="4" id="KW-1185">Reference proteome</keyword>
<dbReference type="InterPro" id="IPR027016">
    <property type="entry name" value="UCP029811"/>
</dbReference>
<evidence type="ECO:0000313" key="4">
    <source>
        <dbReference type="Proteomes" id="UP001202831"/>
    </source>
</evidence>
<keyword evidence="1" id="KW-0732">Signal</keyword>
<protein>
    <submittedName>
        <fullName evidence="3">YceI family protein</fullName>
    </submittedName>
</protein>
<sequence length="192" mass="20647">MKHWLLTLVLMTPGLSLAADWVIQNQDSRVSFITIKQGNIAEVSRFTKVSGALSSEGKFSLTIPLTGVQTGIDIRNERMQSMLFEVGKFPELELNADVDMAAINSIKAGEQAVVQVSAKVALHGKSQPMTFDVMVARLNNNTLTVSSFQPIVVNAGQFALSAGVEKLRQVAGLKAISEAVPVSFVITLSSKT</sequence>
<dbReference type="Gene3D" id="2.40.128.110">
    <property type="entry name" value="Lipid/polyisoprenoid-binding, YceI-like"/>
    <property type="match status" value="1"/>
</dbReference>
<dbReference type="EMBL" id="JAKIKT010000005">
    <property type="protein sequence ID" value="MCL2914766.1"/>
    <property type="molecule type" value="Genomic_DNA"/>
</dbReference>
<name>A0ABT0N8K7_9GAMM</name>
<evidence type="ECO:0000259" key="2">
    <source>
        <dbReference type="SMART" id="SM00867"/>
    </source>
</evidence>
<dbReference type="Proteomes" id="UP001202831">
    <property type="component" value="Unassembled WGS sequence"/>
</dbReference>
<dbReference type="PIRSF" id="PIRSF029811">
    <property type="entry name" value="UCP029811"/>
    <property type="match status" value="1"/>
</dbReference>
<comment type="caution">
    <text evidence="3">The sequence shown here is derived from an EMBL/GenBank/DDBJ whole genome shotgun (WGS) entry which is preliminary data.</text>
</comment>
<dbReference type="SUPFAM" id="SSF101874">
    <property type="entry name" value="YceI-like"/>
    <property type="match status" value="1"/>
</dbReference>
<accession>A0ABT0N8K7</accession>
<dbReference type="Pfam" id="PF04264">
    <property type="entry name" value="YceI"/>
    <property type="match status" value="1"/>
</dbReference>
<reference evidence="3 4" key="1">
    <citation type="submission" date="2022-01" db="EMBL/GenBank/DDBJ databases">
        <title>Whole genome-based taxonomy of the Shewanellaceae.</title>
        <authorList>
            <person name="Martin-Rodriguez A.J."/>
        </authorList>
    </citation>
    <scope>NUCLEOTIDE SEQUENCE [LARGE SCALE GENOMIC DNA]</scope>
    <source>
        <strain evidence="3 4">DSM 21332</strain>
    </source>
</reference>
<dbReference type="PANTHER" id="PTHR34406">
    <property type="entry name" value="PROTEIN YCEI"/>
    <property type="match status" value="1"/>
</dbReference>
<proteinExistence type="predicted"/>
<feature type="chain" id="PRO_5046702393" evidence="1">
    <location>
        <begin position="19"/>
        <end position="192"/>
    </location>
</feature>
<dbReference type="PANTHER" id="PTHR34406:SF1">
    <property type="entry name" value="PROTEIN YCEI"/>
    <property type="match status" value="1"/>
</dbReference>
<evidence type="ECO:0000313" key="3">
    <source>
        <dbReference type="EMBL" id="MCL2914766.1"/>
    </source>
</evidence>
<dbReference type="SMART" id="SM00867">
    <property type="entry name" value="YceI"/>
    <property type="match status" value="1"/>
</dbReference>